<accession>A0ABT5TYL4</accession>
<dbReference type="Pfam" id="PF20248">
    <property type="entry name" value="DUF6603"/>
    <property type="match status" value="1"/>
</dbReference>
<feature type="non-terminal residue" evidence="2">
    <location>
        <position position="1"/>
    </location>
</feature>
<gene>
    <name evidence="2" type="ORF">PU560_07070</name>
</gene>
<protein>
    <recommendedName>
        <fullName evidence="1">DUF6603 domain-containing protein</fullName>
    </recommendedName>
</protein>
<evidence type="ECO:0000313" key="3">
    <source>
        <dbReference type="Proteomes" id="UP001165561"/>
    </source>
</evidence>
<evidence type="ECO:0000313" key="2">
    <source>
        <dbReference type="EMBL" id="MDD9206230.1"/>
    </source>
</evidence>
<feature type="domain" description="DUF6603" evidence="1">
    <location>
        <begin position="1"/>
        <end position="171"/>
    </location>
</feature>
<dbReference type="EMBL" id="JARACI010000820">
    <property type="protein sequence ID" value="MDD9206230.1"/>
    <property type="molecule type" value="Genomic_DNA"/>
</dbReference>
<organism evidence="2 3">
    <name type="scientific">Georgenia halotolerans</name>
    <dbReference type="NCBI Taxonomy" id="3028317"/>
    <lineage>
        <taxon>Bacteria</taxon>
        <taxon>Bacillati</taxon>
        <taxon>Actinomycetota</taxon>
        <taxon>Actinomycetes</taxon>
        <taxon>Micrococcales</taxon>
        <taxon>Bogoriellaceae</taxon>
        <taxon>Georgenia</taxon>
    </lineage>
</organism>
<proteinExistence type="predicted"/>
<sequence>PFELDVAVSAGASIRRGSTTLCSVRLKGRLRGPGPWHVTGSVSVSLFLLDISISFSVSFGEGRESLAEAVDARQLLTDALAAHRSWVHGTAGHGDLVLDGLGPETLAPDAPLAVQQKVAPLDLVLDRLGGRRIRGPRRFEIRRLRIAGQDVTPSGPRTEAFAPAQFLDMPEQERLAAPSFEDLPGGATFAGADVVDTGGHVRADTSAESIILDAPPDLAHPAFRVSRPMRVRPQVTTVHHRPTTPAPVGAVAVHPESWVATDVTLSAGRTGTYAQLRDPDAVLARAGEVTP</sequence>
<keyword evidence="3" id="KW-1185">Reference proteome</keyword>
<evidence type="ECO:0000259" key="1">
    <source>
        <dbReference type="Pfam" id="PF20248"/>
    </source>
</evidence>
<dbReference type="InterPro" id="IPR046538">
    <property type="entry name" value="DUF6603"/>
</dbReference>
<dbReference type="Proteomes" id="UP001165561">
    <property type="component" value="Unassembled WGS sequence"/>
</dbReference>
<name>A0ABT5TYL4_9MICO</name>
<comment type="caution">
    <text evidence="2">The sequence shown here is derived from an EMBL/GenBank/DDBJ whole genome shotgun (WGS) entry which is preliminary data.</text>
</comment>
<reference evidence="2" key="1">
    <citation type="submission" date="2023-02" db="EMBL/GenBank/DDBJ databases">
        <title>Georgenia sp.10Sc9-8, isolated from a soil sample collected from the Taklamakan desert.</title>
        <authorList>
            <person name="Liu S."/>
        </authorList>
    </citation>
    <scope>NUCLEOTIDE SEQUENCE</scope>
    <source>
        <strain evidence="2">10Sc9-8</strain>
    </source>
</reference>